<feature type="transmembrane region" description="Helical" evidence="6">
    <location>
        <begin position="91"/>
        <end position="108"/>
    </location>
</feature>
<name>A0A5B8MG71_9CHLO</name>
<evidence type="ECO:0000256" key="5">
    <source>
        <dbReference type="PIRSR" id="PIRSR604254-1"/>
    </source>
</evidence>
<feature type="transmembrane region" description="Helical" evidence="6">
    <location>
        <begin position="52"/>
        <end position="71"/>
    </location>
</feature>
<feature type="binding site" evidence="5">
    <location>
        <position position="204"/>
    </location>
    <ligand>
        <name>Zn(2+)</name>
        <dbReference type="ChEBI" id="CHEBI:29105"/>
    </ligand>
</feature>
<keyword evidence="5" id="KW-0862">Zinc</keyword>
<gene>
    <name evidence="7" type="ORF">A3770_02p19410</name>
</gene>
<reference evidence="7 8" key="1">
    <citation type="submission" date="2018-07" db="EMBL/GenBank/DDBJ databases">
        <title>The complete nuclear genome of the prasinophyte Chloropicon primus (CCMP1205).</title>
        <authorList>
            <person name="Pombert J.-F."/>
            <person name="Otis C."/>
            <person name="Turmel M."/>
            <person name="Lemieux C."/>
        </authorList>
    </citation>
    <scope>NUCLEOTIDE SEQUENCE [LARGE SCALE GENOMIC DNA]</scope>
    <source>
        <strain evidence="7 8">CCMP1205</strain>
    </source>
</reference>
<dbReference type="GO" id="GO:0009744">
    <property type="term" value="P:response to sucrose"/>
    <property type="evidence" value="ECO:0007669"/>
    <property type="project" value="UniProtKB-ARBA"/>
</dbReference>
<dbReference type="GO" id="GO:0016020">
    <property type="term" value="C:membrane"/>
    <property type="evidence" value="ECO:0007669"/>
    <property type="project" value="UniProtKB-SubCell"/>
</dbReference>
<organism evidence="7 8">
    <name type="scientific">Chloropicon primus</name>
    <dbReference type="NCBI Taxonomy" id="1764295"/>
    <lineage>
        <taxon>Eukaryota</taxon>
        <taxon>Viridiplantae</taxon>
        <taxon>Chlorophyta</taxon>
        <taxon>Chloropicophyceae</taxon>
        <taxon>Chloropicales</taxon>
        <taxon>Chloropicaceae</taxon>
        <taxon>Chloropicon</taxon>
    </lineage>
</organism>
<comment type="subcellular location">
    <subcellularLocation>
        <location evidence="1">Membrane</location>
        <topology evidence="1">Multi-pass membrane protein</topology>
    </subcellularLocation>
</comment>
<feature type="transmembrane region" description="Helical" evidence="6">
    <location>
        <begin position="202"/>
        <end position="221"/>
    </location>
</feature>
<dbReference type="STRING" id="1764295.A0A5B8MG71"/>
<dbReference type="PANTHER" id="PTHR20855">
    <property type="entry name" value="ADIPOR/PROGESTIN RECEPTOR-RELATED"/>
    <property type="match status" value="1"/>
</dbReference>
<dbReference type="EMBL" id="CP031035">
    <property type="protein sequence ID" value="QDZ19423.1"/>
    <property type="molecule type" value="Genomic_DNA"/>
</dbReference>
<keyword evidence="5" id="KW-0479">Metal-binding</keyword>
<feature type="transmembrane region" description="Helical" evidence="6">
    <location>
        <begin position="168"/>
        <end position="187"/>
    </location>
</feature>
<feature type="binding site" evidence="5">
    <location>
        <position position="200"/>
    </location>
    <ligand>
        <name>Zn(2+)</name>
        <dbReference type="ChEBI" id="CHEBI:29105"/>
    </ligand>
</feature>
<keyword evidence="3 6" id="KW-1133">Transmembrane helix</keyword>
<keyword evidence="4 6" id="KW-0472">Membrane</keyword>
<evidence type="ECO:0000313" key="8">
    <source>
        <dbReference type="Proteomes" id="UP000316726"/>
    </source>
</evidence>
<sequence>MGGEKEGRAGAGAGERKKPLMRGVLHQVAAAVSFVAGGAMVGHAAPDSKAMVAGAIYCLSLVFLFAASATYHRPDWEPRERKILRRIDHGAIFVLIAGTYSPIVLLTFESGTSAEKYVGFIWLLALFGILLSVFWPSAPKGLVAAICVGFGAIGLLEHKSFQLTGAELFVIGLGGVFYVIGAVVYAVRRPDPFPEVFGYHEVFHALTILATVCHFGVIWELTS</sequence>
<dbReference type="PANTHER" id="PTHR20855:SF3">
    <property type="entry name" value="LD03007P"/>
    <property type="match status" value="1"/>
</dbReference>
<feature type="transmembrane region" description="Helical" evidence="6">
    <location>
        <begin position="24"/>
        <end position="45"/>
    </location>
</feature>
<evidence type="ECO:0000256" key="6">
    <source>
        <dbReference type="SAM" id="Phobius"/>
    </source>
</evidence>
<dbReference type="AlphaFoldDB" id="A0A5B8MG71"/>
<feature type="transmembrane region" description="Helical" evidence="6">
    <location>
        <begin position="141"/>
        <end position="156"/>
    </location>
</feature>
<keyword evidence="2 6" id="KW-0812">Transmembrane</keyword>
<feature type="transmembrane region" description="Helical" evidence="6">
    <location>
        <begin position="117"/>
        <end position="135"/>
    </location>
</feature>
<proteinExistence type="predicted"/>
<evidence type="ECO:0000256" key="1">
    <source>
        <dbReference type="ARBA" id="ARBA00004141"/>
    </source>
</evidence>
<evidence type="ECO:0000313" key="7">
    <source>
        <dbReference type="EMBL" id="QDZ19423.1"/>
    </source>
</evidence>
<feature type="binding site" evidence="5">
    <location>
        <position position="72"/>
    </location>
    <ligand>
        <name>Zn(2+)</name>
        <dbReference type="ChEBI" id="CHEBI:29105"/>
    </ligand>
</feature>
<accession>A0A5B8MG71</accession>
<evidence type="ECO:0000256" key="2">
    <source>
        <dbReference type="ARBA" id="ARBA00022692"/>
    </source>
</evidence>
<keyword evidence="8" id="KW-1185">Reference proteome</keyword>
<dbReference type="InterPro" id="IPR004254">
    <property type="entry name" value="AdipoR/HlyIII-related"/>
</dbReference>
<dbReference type="Proteomes" id="UP000316726">
    <property type="component" value="Chromosome 2"/>
</dbReference>
<evidence type="ECO:0000256" key="3">
    <source>
        <dbReference type="ARBA" id="ARBA00022989"/>
    </source>
</evidence>
<dbReference type="GO" id="GO:0046872">
    <property type="term" value="F:metal ion binding"/>
    <property type="evidence" value="ECO:0007669"/>
    <property type="project" value="UniProtKB-KW"/>
</dbReference>
<protein>
    <submittedName>
        <fullName evidence="7">AdipoR/hemolysin-III-related protein</fullName>
    </submittedName>
</protein>
<dbReference type="Pfam" id="PF03006">
    <property type="entry name" value="HlyIII"/>
    <property type="match status" value="1"/>
</dbReference>
<dbReference type="OrthoDB" id="186812at2759"/>
<evidence type="ECO:0000256" key="4">
    <source>
        <dbReference type="ARBA" id="ARBA00023136"/>
    </source>
</evidence>